<comment type="caution">
    <text evidence="1">The sequence shown here is derived from an EMBL/GenBank/DDBJ whole genome shotgun (WGS) entry which is preliminary data.</text>
</comment>
<reference evidence="1 2" key="1">
    <citation type="journal article" date="2020" name="Biotechnol. Biofuels">
        <title>New insights from the biogas microbiome by comprehensive genome-resolved metagenomics of nearly 1600 species originating from multiple anaerobic digesters.</title>
        <authorList>
            <person name="Campanaro S."/>
            <person name="Treu L."/>
            <person name="Rodriguez-R L.M."/>
            <person name="Kovalovszki A."/>
            <person name="Ziels R.M."/>
            <person name="Maus I."/>
            <person name="Zhu X."/>
            <person name="Kougias P.G."/>
            <person name="Basile A."/>
            <person name="Luo G."/>
            <person name="Schluter A."/>
            <person name="Konstantinidis K.T."/>
            <person name="Angelidaki I."/>
        </authorList>
    </citation>
    <scope>NUCLEOTIDE SEQUENCE [LARGE SCALE GENOMIC DNA]</scope>
    <source>
        <strain evidence="1">AS22ysBPME_79</strain>
    </source>
</reference>
<dbReference type="Proteomes" id="UP000526302">
    <property type="component" value="Unassembled WGS sequence"/>
</dbReference>
<dbReference type="EMBL" id="JAAZKV010000023">
    <property type="protein sequence ID" value="NMA44757.1"/>
    <property type="molecule type" value="Genomic_DNA"/>
</dbReference>
<protein>
    <submittedName>
        <fullName evidence="1">Uncharacterized protein</fullName>
    </submittedName>
</protein>
<dbReference type="AlphaFoldDB" id="A0A7K4BZW7"/>
<name>A0A7K4BZW7_9ARCH</name>
<evidence type="ECO:0000313" key="1">
    <source>
        <dbReference type="EMBL" id="NMA44757.1"/>
    </source>
</evidence>
<evidence type="ECO:0000313" key="2">
    <source>
        <dbReference type="Proteomes" id="UP000526302"/>
    </source>
</evidence>
<organism evidence="1 2">
    <name type="scientific">Candidatus Iainarchaeum sp</name>
    <dbReference type="NCBI Taxonomy" id="3101447"/>
    <lineage>
        <taxon>Archaea</taxon>
        <taxon>Candidatus Iainarchaeota</taxon>
        <taxon>Candidatus Iainarchaeia</taxon>
        <taxon>Candidatus Iainarchaeales</taxon>
        <taxon>Candidatus Iainarchaeaceae</taxon>
        <taxon>Candidatus Iainarchaeum</taxon>
    </lineage>
</organism>
<sequence length="203" mass="24194">MPMYASLPNKKYEQLIQVIDKMRSSRKKSFAKKARHINPNCLIQNELRKKLIKIKPNNMKPIEDNITGVDYKFGKTKIDQKFSFGDLGENAIIIRTKKRRLLNASDWTLIINKEQKIELFQTRKLAEFVKKNWGIVQKNFIEKTINYEKYKIQLKEFYEKENVIPITTELLENELHSTLKLINTEQINYEKNTTLIHNNPFYQ</sequence>
<proteinExistence type="predicted"/>
<accession>A0A7K4BZW7</accession>
<gene>
    <name evidence="1" type="ORF">GX950_03040</name>
</gene>